<dbReference type="EMBL" id="BFAD01000007">
    <property type="protein sequence ID" value="GBE84911.1"/>
    <property type="molecule type" value="Genomic_DNA"/>
</dbReference>
<evidence type="ECO:0000256" key="6">
    <source>
        <dbReference type="ARBA" id="ARBA00022824"/>
    </source>
</evidence>
<keyword evidence="5 12" id="KW-0812">Transmembrane</keyword>
<dbReference type="STRING" id="139825.A0A401GRP1"/>
<keyword evidence="3" id="KW-0808">Transferase</keyword>
<evidence type="ECO:0000256" key="12">
    <source>
        <dbReference type="SAM" id="Phobius"/>
    </source>
</evidence>
<comment type="caution">
    <text evidence="13">The sequence shown here is derived from an EMBL/GenBank/DDBJ whole genome shotgun (WGS) entry which is preliminary data.</text>
</comment>
<sequence length="258" mass="29139">MSAIRWIRSRRRSTTTPANMAPFPDILFTSSNDTYATLAGHPGTTHIRWIDLLVWLSTLLVPLLIIQRGMRRSLQLNKSLPVKPSKLTPLEKALMPIHTVSFFMPTLVYLVGSLQACLHQPQWAWWSECALPDDPRADTLRLAACGLSVVCAWCLNSAFTHLGTQVHHIGVREKPKTVETGPFSVVRHPMYSAVIVQQFLHIIMFWSLFPLAAAFITAGAMVMKISPEERLRELDPEAGPDYVAYKRKVPSKLIPYIW</sequence>
<proteinExistence type="predicted"/>
<evidence type="ECO:0000256" key="8">
    <source>
        <dbReference type="ARBA" id="ARBA00023098"/>
    </source>
</evidence>
<comment type="subcellular location">
    <subcellularLocation>
        <location evidence="1">Endomembrane system</location>
        <topology evidence="1">Multi-pass membrane protein</topology>
    </subcellularLocation>
</comment>
<evidence type="ECO:0000313" key="14">
    <source>
        <dbReference type="Proteomes" id="UP000287166"/>
    </source>
</evidence>
<dbReference type="GO" id="GO:0006656">
    <property type="term" value="P:phosphatidylcholine biosynthetic process"/>
    <property type="evidence" value="ECO:0007669"/>
    <property type="project" value="UniProtKB-UniPathway"/>
</dbReference>
<evidence type="ECO:0000256" key="10">
    <source>
        <dbReference type="ARBA" id="ARBA00023209"/>
    </source>
</evidence>
<dbReference type="Gene3D" id="1.20.120.1630">
    <property type="match status" value="1"/>
</dbReference>
<evidence type="ECO:0000256" key="7">
    <source>
        <dbReference type="ARBA" id="ARBA00022989"/>
    </source>
</evidence>
<evidence type="ECO:0008006" key="15">
    <source>
        <dbReference type="Google" id="ProtNLM"/>
    </source>
</evidence>
<keyword evidence="2" id="KW-0444">Lipid biosynthesis</keyword>
<dbReference type="GO" id="GO:0012505">
    <property type="term" value="C:endomembrane system"/>
    <property type="evidence" value="ECO:0007669"/>
    <property type="project" value="UniProtKB-SubCell"/>
</dbReference>
<dbReference type="GO" id="GO:0008168">
    <property type="term" value="F:methyltransferase activity"/>
    <property type="evidence" value="ECO:0007669"/>
    <property type="project" value="UniProtKB-KW"/>
</dbReference>
<dbReference type="Pfam" id="PF04191">
    <property type="entry name" value="PEMT"/>
    <property type="match status" value="1"/>
</dbReference>
<dbReference type="InterPro" id="IPR007318">
    <property type="entry name" value="Phopholipid_MeTrfase"/>
</dbReference>
<keyword evidence="8" id="KW-0443">Lipid metabolism</keyword>
<dbReference type="UniPathway" id="UPA00753"/>
<dbReference type="PANTHER" id="PTHR43847">
    <property type="entry name" value="BLL3993 PROTEIN"/>
    <property type="match status" value="1"/>
</dbReference>
<evidence type="ECO:0000256" key="1">
    <source>
        <dbReference type="ARBA" id="ARBA00004127"/>
    </source>
</evidence>
<keyword evidence="7 12" id="KW-1133">Transmembrane helix</keyword>
<evidence type="ECO:0000313" key="13">
    <source>
        <dbReference type="EMBL" id="GBE84911.1"/>
    </source>
</evidence>
<keyword evidence="10" id="KW-0594">Phospholipid biosynthesis</keyword>
<dbReference type="GeneID" id="38781828"/>
<keyword evidence="9 12" id="KW-0472">Membrane</keyword>
<dbReference type="RefSeq" id="XP_027615824.1">
    <property type="nucleotide sequence ID" value="XM_027760023.1"/>
</dbReference>
<dbReference type="AlphaFoldDB" id="A0A401GRP1"/>
<keyword evidence="3" id="KW-0489">Methyltransferase</keyword>
<dbReference type="Proteomes" id="UP000287166">
    <property type="component" value="Unassembled WGS sequence"/>
</dbReference>
<accession>A0A401GRP1</accession>
<evidence type="ECO:0000256" key="11">
    <source>
        <dbReference type="ARBA" id="ARBA00023264"/>
    </source>
</evidence>
<evidence type="ECO:0000256" key="3">
    <source>
        <dbReference type="ARBA" id="ARBA00022603"/>
    </source>
</evidence>
<protein>
    <recommendedName>
        <fullName evidence="15">Protein-S-isoprenylcysteine O-methyltransferase</fullName>
    </recommendedName>
</protein>
<keyword evidence="6" id="KW-0256">Endoplasmic reticulum</keyword>
<evidence type="ECO:0000256" key="5">
    <source>
        <dbReference type="ARBA" id="ARBA00022692"/>
    </source>
</evidence>
<keyword evidence="14" id="KW-1185">Reference proteome</keyword>
<keyword evidence="4" id="KW-0949">S-adenosyl-L-methionine</keyword>
<dbReference type="PANTHER" id="PTHR43847:SF1">
    <property type="entry name" value="BLL3993 PROTEIN"/>
    <property type="match status" value="1"/>
</dbReference>
<name>A0A401GRP1_9APHY</name>
<dbReference type="GO" id="GO:0032259">
    <property type="term" value="P:methylation"/>
    <property type="evidence" value="ECO:0007669"/>
    <property type="project" value="UniProtKB-KW"/>
</dbReference>
<evidence type="ECO:0000256" key="2">
    <source>
        <dbReference type="ARBA" id="ARBA00022516"/>
    </source>
</evidence>
<reference evidence="13 14" key="1">
    <citation type="journal article" date="2018" name="Sci. Rep.">
        <title>Genome sequence of the cauliflower mushroom Sparassis crispa (Hanabiratake) and its association with beneficial usage.</title>
        <authorList>
            <person name="Kiyama R."/>
            <person name="Furutani Y."/>
            <person name="Kawaguchi K."/>
            <person name="Nakanishi T."/>
        </authorList>
    </citation>
    <scope>NUCLEOTIDE SEQUENCE [LARGE SCALE GENOMIC DNA]</scope>
</reference>
<evidence type="ECO:0000256" key="4">
    <source>
        <dbReference type="ARBA" id="ARBA00022691"/>
    </source>
</evidence>
<gene>
    <name evidence="13" type="ORF">SCP_0700920</name>
</gene>
<dbReference type="OrthoDB" id="422086at2759"/>
<organism evidence="13 14">
    <name type="scientific">Sparassis crispa</name>
    <dbReference type="NCBI Taxonomy" id="139825"/>
    <lineage>
        <taxon>Eukaryota</taxon>
        <taxon>Fungi</taxon>
        <taxon>Dikarya</taxon>
        <taxon>Basidiomycota</taxon>
        <taxon>Agaricomycotina</taxon>
        <taxon>Agaricomycetes</taxon>
        <taxon>Polyporales</taxon>
        <taxon>Sparassidaceae</taxon>
        <taxon>Sparassis</taxon>
    </lineage>
</organism>
<evidence type="ECO:0000256" key="9">
    <source>
        <dbReference type="ARBA" id="ARBA00023136"/>
    </source>
</evidence>
<dbReference type="InterPro" id="IPR052527">
    <property type="entry name" value="Metal_cation-efflux_comp"/>
</dbReference>
<feature type="transmembrane region" description="Helical" evidence="12">
    <location>
        <begin position="199"/>
        <end position="222"/>
    </location>
</feature>
<keyword evidence="11" id="KW-1208">Phospholipid metabolism</keyword>
<dbReference type="InParanoid" id="A0A401GRP1"/>